<protein>
    <recommendedName>
        <fullName evidence="8">Flavodoxin</fullName>
    </recommendedName>
</protein>
<feature type="domain" description="Flavodoxin-like" evidence="5">
    <location>
        <begin position="3"/>
        <end position="152"/>
    </location>
</feature>
<sequence>MKCLIAYHSVTNSTFSVAKNIAEGLKESGIDTTLHNLNDDIFPDLEEFDIFGIGTPVYYFQIPINVIEFIEKLPDLSKIRTFAFLLNGSYAWNAGDMLKQNLVARGSKIEGWFYSLGADYYLGYNRLGCFPSYSHPTMDDLNRAKQFGMDMGKDSSDTKWPEISKKPPLMYKFEQIVLSPTMIKNYYQNSFKLNKQKCIKCNTCVRGCPVNNISSDDEGFPKWNKKCIFCLNCEATCPQGAISSASSSMLSAPVIKSNVKHILKDPSLEKVKVRMVNGKLEICENINQKETNN</sequence>
<keyword evidence="2" id="KW-0479">Metal-binding</keyword>
<keyword evidence="3" id="KW-0408">Iron</keyword>
<dbReference type="PANTHER" id="PTHR43687">
    <property type="entry name" value="ADENYLYLSULFATE REDUCTASE, BETA SUBUNIT"/>
    <property type="match status" value="1"/>
</dbReference>
<evidence type="ECO:0000259" key="6">
    <source>
        <dbReference type="PROSITE" id="PS51379"/>
    </source>
</evidence>
<dbReference type="GO" id="GO:0051539">
    <property type="term" value="F:4 iron, 4 sulfur cluster binding"/>
    <property type="evidence" value="ECO:0007669"/>
    <property type="project" value="UniProtKB-KW"/>
</dbReference>
<reference evidence="7" key="1">
    <citation type="submission" date="2019-08" db="EMBL/GenBank/DDBJ databases">
        <authorList>
            <person name="Kucharzyk K."/>
            <person name="Murdoch R.W."/>
            <person name="Higgins S."/>
            <person name="Loffler F."/>
        </authorList>
    </citation>
    <scope>NUCLEOTIDE SEQUENCE</scope>
</reference>
<comment type="caution">
    <text evidence="7">The sequence shown here is derived from an EMBL/GenBank/DDBJ whole genome shotgun (WGS) entry which is preliminary data.</text>
</comment>
<evidence type="ECO:0008006" key="8">
    <source>
        <dbReference type="Google" id="ProtNLM"/>
    </source>
</evidence>
<evidence type="ECO:0000256" key="3">
    <source>
        <dbReference type="ARBA" id="ARBA00023004"/>
    </source>
</evidence>
<dbReference type="InterPro" id="IPR017896">
    <property type="entry name" value="4Fe4S_Fe-S-bd"/>
</dbReference>
<proteinExistence type="predicted"/>
<dbReference type="AlphaFoldDB" id="A0A644YFE1"/>
<evidence type="ECO:0000256" key="4">
    <source>
        <dbReference type="ARBA" id="ARBA00023014"/>
    </source>
</evidence>
<evidence type="ECO:0000256" key="1">
    <source>
        <dbReference type="ARBA" id="ARBA00022485"/>
    </source>
</evidence>
<feature type="domain" description="4Fe-4S ferredoxin-type" evidence="6">
    <location>
        <begin position="219"/>
        <end position="247"/>
    </location>
</feature>
<dbReference type="SUPFAM" id="SSF52218">
    <property type="entry name" value="Flavoproteins"/>
    <property type="match status" value="1"/>
</dbReference>
<keyword evidence="1" id="KW-0004">4Fe-4S</keyword>
<organism evidence="7">
    <name type="scientific">bioreactor metagenome</name>
    <dbReference type="NCBI Taxonomy" id="1076179"/>
    <lineage>
        <taxon>unclassified sequences</taxon>
        <taxon>metagenomes</taxon>
        <taxon>ecological metagenomes</taxon>
    </lineage>
</organism>
<dbReference type="InterPro" id="IPR008254">
    <property type="entry name" value="Flavodoxin/NO_synth"/>
</dbReference>
<gene>
    <name evidence="7" type="ORF">SDC9_73564</name>
</gene>
<dbReference type="InterPro" id="IPR026816">
    <property type="entry name" value="Flavodoxin_dom"/>
</dbReference>
<accession>A0A644YFE1</accession>
<dbReference type="InterPro" id="IPR029039">
    <property type="entry name" value="Flavoprotein-like_sf"/>
</dbReference>
<dbReference type="NCBIfam" id="NF038196">
    <property type="entry name" value="ferrodoxin_EFR1"/>
    <property type="match status" value="1"/>
</dbReference>
<dbReference type="InterPro" id="IPR017900">
    <property type="entry name" value="4Fe4S_Fe_S_CS"/>
</dbReference>
<dbReference type="Pfam" id="PF12838">
    <property type="entry name" value="Fer4_7"/>
    <property type="match status" value="1"/>
</dbReference>
<feature type="domain" description="4Fe-4S ferredoxin-type" evidence="6">
    <location>
        <begin position="189"/>
        <end position="218"/>
    </location>
</feature>
<dbReference type="Gene3D" id="3.40.50.360">
    <property type="match status" value="1"/>
</dbReference>
<evidence type="ECO:0000259" key="5">
    <source>
        <dbReference type="PROSITE" id="PS50902"/>
    </source>
</evidence>
<dbReference type="PROSITE" id="PS00198">
    <property type="entry name" value="4FE4S_FER_1"/>
    <property type="match status" value="1"/>
</dbReference>
<dbReference type="GO" id="GO:0046872">
    <property type="term" value="F:metal ion binding"/>
    <property type="evidence" value="ECO:0007669"/>
    <property type="project" value="UniProtKB-KW"/>
</dbReference>
<dbReference type="InterPro" id="IPR050572">
    <property type="entry name" value="Fe-S_Ferredoxin"/>
</dbReference>
<evidence type="ECO:0000313" key="7">
    <source>
        <dbReference type="EMBL" id="MPM27059.1"/>
    </source>
</evidence>
<dbReference type="InterPro" id="IPR047964">
    <property type="entry name" value="EFR1-like"/>
</dbReference>
<dbReference type="PROSITE" id="PS51379">
    <property type="entry name" value="4FE4S_FER_2"/>
    <property type="match status" value="2"/>
</dbReference>
<dbReference type="Pfam" id="PF12724">
    <property type="entry name" value="Flavodoxin_5"/>
    <property type="match status" value="1"/>
</dbReference>
<dbReference type="GO" id="GO:0010181">
    <property type="term" value="F:FMN binding"/>
    <property type="evidence" value="ECO:0007669"/>
    <property type="project" value="InterPro"/>
</dbReference>
<dbReference type="EMBL" id="VSSQ01004896">
    <property type="protein sequence ID" value="MPM27059.1"/>
    <property type="molecule type" value="Genomic_DNA"/>
</dbReference>
<name>A0A644YFE1_9ZZZZ</name>
<dbReference type="PANTHER" id="PTHR43687:SF1">
    <property type="entry name" value="FERREDOXIN III"/>
    <property type="match status" value="1"/>
</dbReference>
<keyword evidence="4" id="KW-0411">Iron-sulfur</keyword>
<dbReference type="PROSITE" id="PS50902">
    <property type="entry name" value="FLAVODOXIN_LIKE"/>
    <property type="match status" value="1"/>
</dbReference>
<dbReference type="Gene3D" id="3.30.70.20">
    <property type="match status" value="1"/>
</dbReference>
<dbReference type="SUPFAM" id="SSF54862">
    <property type="entry name" value="4Fe-4S ferredoxins"/>
    <property type="match status" value="1"/>
</dbReference>
<evidence type="ECO:0000256" key="2">
    <source>
        <dbReference type="ARBA" id="ARBA00022723"/>
    </source>
</evidence>